<feature type="transmembrane region" description="Helical" evidence="1">
    <location>
        <begin position="65"/>
        <end position="82"/>
    </location>
</feature>
<reference evidence="2 3" key="2">
    <citation type="journal article" date="2010" name="Proc. Natl. Acad. Sci. U.S.A.">
        <title>Enigmatic, ultrasmall, uncultivated Archaea.</title>
        <authorList>
            <person name="Baker B.J."/>
            <person name="Comolli L.R."/>
            <person name="Dick G.J."/>
            <person name="Hauser L.J."/>
            <person name="Hyatt D."/>
            <person name="Dill B.D."/>
            <person name="Land M.L."/>
            <person name="Verberkmoes N.C."/>
            <person name="Hettich R.L."/>
            <person name="Banfield J.F."/>
        </authorList>
    </citation>
    <scope>NUCLEOTIDE SEQUENCE [LARGE SCALE GENOMIC DNA]</scope>
    <source>
        <strain evidence="2">ARMAN-2</strain>
    </source>
</reference>
<dbReference type="Proteomes" id="UP000332487">
    <property type="component" value="Unassembled WGS sequence"/>
</dbReference>
<keyword evidence="1" id="KW-1133">Transmembrane helix</keyword>
<sequence>MQKEDRCILCGAAKPGLAVREDFVIGSIRWFKRNVAHNEKGYSLVVCRECYPKYKKALASYRRKQVAYVAIGIIFMALLIVLSQDKFLAALSGIAIVAFMYLLSLLSYMPSVSIPESAHVAATENVKKRTRHRKGGSRR</sequence>
<keyword evidence="1" id="KW-0812">Transmembrane</keyword>
<dbReference type="AlphaFoldDB" id="C7DGG9"/>
<proteinExistence type="predicted"/>
<organism evidence="2 3">
    <name type="scientific">Candidatus Micrarchaeum acidiphilum ARMAN-2</name>
    <dbReference type="NCBI Taxonomy" id="425595"/>
    <lineage>
        <taxon>Archaea</taxon>
        <taxon>Candidatus Micrarchaeota</taxon>
        <taxon>Candidatus Micrarchaeia</taxon>
        <taxon>Candidatus Micrarchaeales</taxon>
        <taxon>Candidatus Micrarchaeaceae</taxon>
        <taxon>Candidatus Micrarchaeum</taxon>
    </lineage>
</organism>
<gene>
    <name evidence="2" type="ORF">UNLARM2_0171</name>
</gene>
<evidence type="ECO:0000313" key="2">
    <source>
        <dbReference type="EMBL" id="EET90316.1"/>
    </source>
</evidence>
<protein>
    <submittedName>
        <fullName evidence="2">Uncharacterized protein</fullName>
    </submittedName>
</protein>
<reference evidence="2 3" key="1">
    <citation type="journal article" date="2009" name="Genome Biol.">
        <title>Community-wide analysis of microbial genome sequence signatures.</title>
        <authorList>
            <person name="Dick G.J."/>
            <person name="Andersson A.F."/>
            <person name="Baker B.J."/>
            <person name="Simmons S.L."/>
            <person name="Thomas B.C."/>
            <person name="Yelton A.P."/>
            <person name="Banfield J.F."/>
        </authorList>
    </citation>
    <scope>NUCLEOTIDE SEQUENCE [LARGE SCALE GENOMIC DNA]</scope>
    <source>
        <strain evidence="2">ARMAN-2</strain>
    </source>
</reference>
<accession>C7DGG9</accession>
<feature type="transmembrane region" description="Helical" evidence="1">
    <location>
        <begin position="88"/>
        <end position="108"/>
    </location>
</feature>
<evidence type="ECO:0000256" key="1">
    <source>
        <dbReference type="SAM" id="Phobius"/>
    </source>
</evidence>
<keyword evidence="3" id="KW-1185">Reference proteome</keyword>
<name>C7DGG9_MICA2</name>
<evidence type="ECO:0000313" key="3">
    <source>
        <dbReference type="Proteomes" id="UP000332487"/>
    </source>
</evidence>
<dbReference type="EMBL" id="GG697238">
    <property type="protein sequence ID" value="EET90316.1"/>
    <property type="molecule type" value="Genomic_DNA"/>
</dbReference>
<keyword evidence="1" id="KW-0472">Membrane</keyword>